<protein>
    <submittedName>
        <fullName evidence="1">Uncharacterized protein</fullName>
    </submittedName>
</protein>
<reference evidence="1" key="1">
    <citation type="journal article" date="2014" name="Front. Microbiol.">
        <title>High frequency of phylogenetically diverse reductive dehalogenase-homologous genes in deep subseafloor sedimentary metagenomes.</title>
        <authorList>
            <person name="Kawai M."/>
            <person name="Futagami T."/>
            <person name="Toyoda A."/>
            <person name="Takaki Y."/>
            <person name="Nishi S."/>
            <person name="Hori S."/>
            <person name="Arai W."/>
            <person name="Tsubouchi T."/>
            <person name="Morono Y."/>
            <person name="Uchiyama I."/>
            <person name="Ito T."/>
            <person name="Fujiyama A."/>
            <person name="Inagaki F."/>
            <person name="Takami H."/>
        </authorList>
    </citation>
    <scope>NUCLEOTIDE SEQUENCE</scope>
    <source>
        <strain evidence="1">Expedition CK06-06</strain>
    </source>
</reference>
<comment type="caution">
    <text evidence="1">The sequence shown here is derived from an EMBL/GenBank/DDBJ whole genome shotgun (WGS) entry which is preliminary data.</text>
</comment>
<proteinExistence type="predicted"/>
<dbReference type="AlphaFoldDB" id="X1GT90"/>
<sequence>MARIKINKWGHMYQLNNSVTFNEQSIVSEEFLNQMIETLGITIIDRRPKGRPRKREKLNHRKNKMCLCLTSIF</sequence>
<dbReference type="EMBL" id="BARU01020223">
    <property type="protein sequence ID" value="GAH61111.1"/>
    <property type="molecule type" value="Genomic_DNA"/>
</dbReference>
<accession>X1GT90</accession>
<organism evidence="1">
    <name type="scientific">marine sediment metagenome</name>
    <dbReference type="NCBI Taxonomy" id="412755"/>
    <lineage>
        <taxon>unclassified sequences</taxon>
        <taxon>metagenomes</taxon>
        <taxon>ecological metagenomes</taxon>
    </lineage>
</organism>
<evidence type="ECO:0000313" key="1">
    <source>
        <dbReference type="EMBL" id="GAH61111.1"/>
    </source>
</evidence>
<gene>
    <name evidence="1" type="ORF">S03H2_33237</name>
</gene>
<name>X1GT90_9ZZZZ</name>